<dbReference type="Proteomes" id="UP001157109">
    <property type="component" value="Unassembled WGS sequence"/>
</dbReference>
<dbReference type="Gene3D" id="3.10.620.30">
    <property type="match status" value="1"/>
</dbReference>
<feature type="domain" description="Transglutaminase-like" evidence="1">
    <location>
        <begin position="165"/>
        <end position="225"/>
    </location>
</feature>
<name>A0ABQ6HV73_9MICO</name>
<keyword evidence="2" id="KW-0645">Protease</keyword>
<gene>
    <name evidence="2" type="ORF">GCM10025862_34450</name>
</gene>
<accession>A0ABQ6HV73</accession>
<keyword evidence="3" id="KW-1185">Reference proteome</keyword>
<evidence type="ECO:0000259" key="1">
    <source>
        <dbReference type="SMART" id="SM00460"/>
    </source>
</evidence>
<proteinExistence type="predicted"/>
<dbReference type="Pfam" id="PF01841">
    <property type="entry name" value="Transglut_core"/>
    <property type="match status" value="1"/>
</dbReference>
<comment type="caution">
    <text evidence="2">The sequence shown here is derived from an EMBL/GenBank/DDBJ whole genome shotgun (WGS) entry which is preliminary data.</text>
</comment>
<evidence type="ECO:0000313" key="3">
    <source>
        <dbReference type="Proteomes" id="UP001157109"/>
    </source>
</evidence>
<keyword evidence="2" id="KW-0378">Hydrolase</keyword>
<evidence type="ECO:0000313" key="2">
    <source>
        <dbReference type="EMBL" id="GMA21424.1"/>
    </source>
</evidence>
<dbReference type="InterPro" id="IPR002931">
    <property type="entry name" value="Transglutaminase-like"/>
</dbReference>
<dbReference type="PANTHER" id="PTHR33490">
    <property type="entry name" value="BLR5614 PROTEIN-RELATED"/>
    <property type="match status" value="1"/>
</dbReference>
<organism evidence="2 3">
    <name type="scientific">Arsenicicoccus piscis</name>
    <dbReference type="NCBI Taxonomy" id="673954"/>
    <lineage>
        <taxon>Bacteria</taxon>
        <taxon>Bacillati</taxon>
        <taxon>Actinomycetota</taxon>
        <taxon>Actinomycetes</taxon>
        <taxon>Micrococcales</taxon>
        <taxon>Intrasporangiaceae</taxon>
        <taxon>Arsenicicoccus</taxon>
    </lineage>
</organism>
<protein>
    <submittedName>
        <fullName evidence="2">Cysteine protease</fullName>
    </submittedName>
</protein>
<dbReference type="RefSeq" id="WP_241441662.1">
    <property type="nucleotide sequence ID" value="NZ_BSUJ01000001.1"/>
</dbReference>
<dbReference type="SMART" id="SM00460">
    <property type="entry name" value="TGc"/>
    <property type="match status" value="1"/>
</dbReference>
<sequence length="280" mass="29326">MNDRTIDTNQHPTSVSVTAHVEAQVTTVSDLVFSVAVATTPTGPAVTDETLTVTVDGQQMVLEEIEAPFGGRLHLANGIPAGQLVMDYAATTSGSAPGGIVTAYEAVQFCRPSRYAESDKLAIIGSKRFQGLAGQELIDRIVDWVHENLFYVPGSSGPTDGAVDTYLAQEGVCRDFAHLTIAMLRACGIPARLVAVYAPGLTPMDFHAVVEAALDGRWQVVDATRLAPRASLVRIATGADAGETSFLTTQSGGLVLGDLTVTAVADGGLPTEDPQAVVYL</sequence>
<reference evidence="3" key="1">
    <citation type="journal article" date="2019" name="Int. J. Syst. Evol. Microbiol.">
        <title>The Global Catalogue of Microorganisms (GCM) 10K type strain sequencing project: providing services to taxonomists for standard genome sequencing and annotation.</title>
        <authorList>
            <consortium name="The Broad Institute Genomics Platform"/>
            <consortium name="The Broad Institute Genome Sequencing Center for Infectious Disease"/>
            <person name="Wu L."/>
            <person name="Ma J."/>
        </authorList>
    </citation>
    <scope>NUCLEOTIDE SEQUENCE [LARGE SCALE GENOMIC DNA]</scope>
    <source>
        <strain evidence="3">NBRC 105830</strain>
    </source>
</reference>
<dbReference type="InterPro" id="IPR038765">
    <property type="entry name" value="Papain-like_cys_pep_sf"/>
</dbReference>
<dbReference type="EMBL" id="BSUJ01000001">
    <property type="protein sequence ID" value="GMA21424.1"/>
    <property type="molecule type" value="Genomic_DNA"/>
</dbReference>
<dbReference type="GO" id="GO:0008233">
    <property type="term" value="F:peptidase activity"/>
    <property type="evidence" value="ECO:0007669"/>
    <property type="project" value="UniProtKB-KW"/>
</dbReference>
<dbReference type="Gene3D" id="2.60.40.2250">
    <property type="match status" value="1"/>
</dbReference>
<dbReference type="GO" id="GO:0006508">
    <property type="term" value="P:proteolysis"/>
    <property type="evidence" value="ECO:0007669"/>
    <property type="project" value="UniProtKB-KW"/>
</dbReference>
<dbReference type="PANTHER" id="PTHR33490:SF12">
    <property type="entry name" value="BLL5557 PROTEIN"/>
    <property type="match status" value="1"/>
</dbReference>
<dbReference type="SUPFAM" id="SSF54001">
    <property type="entry name" value="Cysteine proteinases"/>
    <property type="match status" value="1"/>
</dbReference>